<accession>A0A1D1ZC78</accession>
<feature type="domain" description="AP2/ERF" evidence="7">
    <location>
        <begin position="1"/>
        <end position="32"/>
    </location>
</feature>
<dbReference type="AlphaFoldDB" id="A0A1D1ZC78"/>
<evidence type="ECO:0000256" key="5">
    <source>
        <dbReference type="ARBA" id="ARBA00023242"/>
    </source>
</evidence>
<gene>
    <name evidence="8" type="primary">ERF071_0</name>
    <name evidence="8" type="ORF">g.56415</name>
</gene>
<dbReference type="InterPro" id="IPR001471">
    <property type="entry name" value="AP2/ERF_dom"/>
</dbReference>
<dbReference type="EMBL" id="GDJX01003471">
    <property type="protein sequence ID" value="JAT64465.1"/>
    <property type="molecule type" value="Transcribed_RNA"/>
</dbReference>
<feature type="region of interest" description="Disordered" evidence="6">
    <location>
        <begin position="28"/>
        <end position="67"/>
    </location>
</feature>
<evidence type="ECO:0000256" key="2">
    <source>
        <dbReference type="ARBA" id="ARBA00023015"/>
    </source>
</evidence>
<dbReference type="GO" id="GO:0005634">
    <property type="term" value="C:nucleus"/>
    <property type="evidence" value="ECO:0007669"/>
    <property type="project" value="UniProtKB-SubCell"/>
</dbReference>
<keyword evidence="2" id="KW-0805">Transcription regulation</keyword>
<dbReference type="InterPro" id="IPR036955">
    <property type="entry name" value="AP2/ERF_dom_sf"/>
</dbReference>
<feature type="compositionally biased region" description="Acidic residues" evidence="6">
    <location>
        <begin position="33"/>
        <end position="42"/>
    </location>
</feature>
<evidence type="ECO:0000259" key="7">
    <source>
        <dbReference type="PROSITE" id="PS51032"/>
    </source>
</evidence>
<dbReference type="InterPro" id="IPR016177">
    <property type="entry name" value="DNA-bd_dom_sf"/>
</dbReference>
<evidence type="ECO:0000256" key="4">
    <source>
        <dbReference type="ARBA" id="ARBA00023163"/>
    </source>
</evidence>
<evidence type="ECO:0000256" key="1">
    <source>
        <dbReference type="ARBA" id="ARBA00004123"/>
    </source>
</evidence>
<dbReference type="GO" id="GO:0003700">
    <property type="term" value="F:DNA-binding transcription factor activity"/>
    <property type="evidence" value="ECO:0007669"/>
    <property type="project" value="InterPro"/>
</dbReference>
<evidence type="ECO:0000256" key="6">
    <source>
        <dbReference type="SAM" id="MobiDB-lite"/>
    </source>
</evidence>
<dbReference type="GO" id="GO:0009873">
    <property type="term" value="P:ethylene-activated signaling pathway"/>
    <property type="evidence" value="ECO:0007669"/>
    <property type="project" value="InterPro"/>
</dbReference>
<evidence type="ECO:0000256" key="3">
    <source>
        <dbReference type="ARBA" id="ARBA00023125"/>
    </source>
</evidence>
<dbReference type="PANTHER" id="PTHR31190:SF322">
    <property type="entry name" value="OS07G0674800 PROTEIN"/>
    <property type="match status" value="1"/>
</dbReference>
<evidence type="ECO:0000313" key="8">
    <source>
        <dbReference type="EMBL" id="JAT64465.1"/>
    </source>
</evidence>
<dbReference type="PROSITE" id="PS51032">
    <property type="entry name" value="AP2_ERF"/>
    <property type="match status" value="1"/>
</dbReference>
<dbReference type="Gene3D" id="3.30.730.10">
    <property type="entry name" value="AP2/ERF domain"/>
    <property type="match status" value="1"/>
</dbReference>
<dbReference type="GO" id="GO:0003677">
    <property type="term" value="F:DNA binding"/>
    <property type="evidence" value="ECO:0007669"/>
    <property type="project" value="UniProtKB-KW"/>
</dbReference>
<dbReference type="PANTHER" id="PTHR31190">
    <property type="entry name" value="DNA-BINDING DOMAIN"/>
    <property type="match status" value="1"/>
</dbReference>
<proteinExistence type="predicted"/>
<protein>
    <submittedName>
        <fullName evidence="8">Ethylene-responsive transcription factor ERF071</fullName>
    </submittedName>
</protein>
<dbReference type="SMART" id="SM00380">
    <property type="entry name" value="AP2"/>
    <property type="match status" value="1"/>
</dbReference>
<name>A0A1D1ZC78_9ARAE</name>
<organism evidence="8">
    <name type="scientific">Anthurium amnicola</name>
    <dbReference type="NCBI Taxonomy" id="1678845"/>
    <lineage>
        <taxon>Eukaryota</taxon>
        <taxon>Viridiplantae</taxon>
        <taxon>Streptophyta</taxon>
        <taxon>Embryophyta</taxon>
        <taxon>Tracheophyta</taxon>
        <taxon>Spermatophyta</taxon>
        <taxon>Magnoliopsida</taxon>
        <taxon>Liliopsida</taxon>
        <taxon>Araceae</taxon>
        <taxon>Pothoideae</taxon>
        <taxon>Potheae</taxon>
        <taxon>Anthurium</taxon>
    </lineage>
</organism>
<comment type="subcellular location">
    <subcellularLocation>
        <location evidence="1">Nucleus</location>
    </subcellularLocation>
</comment>
<keyword evidence="4" id="KW-0804">Transcription</keyword>
<feature type="non-terminal residue" evidence="8">
    <location>
        <position position="1"/>
    </location>
</feature>
<sequence>WLGTYDTPVEAARAYDRAARRIRGRKAKVNFPNEDDAGDGDGDGGRRIQQYCQIPPPAATGYQAPATGTHYGEASYVGGGVSSTAPAVVGGEPKGMQEDLLALESYMKFLDEDLYG</sequence>
<keyword evidence="3" id="KW-0238">DNA-binding</keyword>
<dbReference type="SUPFAM" id="SSF54171">
    <property type="entry name" value="DNA-binding domain"/>
    <property type="match status" value="1"/>
</dbReference>
<reference evidence="8" key="1">
    <citation type="submission" date="2015-07" db="EMBL/GenBank/DDBJ databases">
        <title>Transcriptome Assembly of Anthurium amnicola.</title>
        <authorList>
            <person name="Suzuki J."/>
        </authorList>
    </citation>
    <scope>NUCLEOTIDE SEQUENCE</scope>
</reference>
<dbReference type="InterPro" id="IPR044808">
    <property type="entry name" value="ERF_plant"/>
</dbReference>
<keyword evidence="5" id="KW-0539">Nucleus</keyword>